<protein>
    <recommendedName>
        <fullName evidence="5">Envelope fusion protein</fullName>
    </recommendedName>
</protein>
<keyword evidence="2" id="KW-0732">Signal</keyword>
<dbReference type="Proteomes" id="UP000283509">
    <property type="component" value="Unassembled WGS sequence"/>
</dbReference>
<evidence type="ECO:0008006" key="5">
    <source>
        <dbReference type="Google" id="ProtNLM"/>
    </source>
</evidence>
<comment type="caution">
    <text evidence="3">The sequence shown here is derived from an EMBL/GenBank/DDBJ whole genome shotgun (WGS) entry which is preliminary data.</text>
</comment>
<dbReference type="EMBL" id="QCYY01001488">
    <property type="protein sequence ID" value="ROT77726.1"/>
    <property type="molecule type" value="Genomic_DNA"/>
</dbReference>
<evidence type="ECO:0000313" key="4">
    <source>
        <dbReference type="Proteomes" id="UP000283509"/>
    </source>
</evidence>
<evidence type="ECO:0000256" key="1">
    <source>
        <dbReference type="SAM" id="MobiDB-lite"/>
    </source>
</evidence>
<dbReference type="OrthoDB" id="6350022at2759"/>
<feature type="signal peptide" evidence="2">
    <location>
        <begin position="1"/>
        <end position="15"/>
    </location>
</feature>
<reference evidence="3 4" key="1">
    <citation type="submission" date="2018-04" db="EMBL/GenBank/DDBJ databases">
        <authorList>
            <person name="Zhang X."/>
            <person name="Yuan J."/>
            <person name="Li F."/>
            <person name="Xiang J."/>
        </authorList>
    </citation>
    <scope>NUCLEOTIDE SEQUENCE [LARGE SCALE GENOMIC DNA]</scope>
    <source>
        <tissue evidence="3">Muscle</tissue>
    </source>
</reference>
<feature type="region of interest" description="Disordered" evidence="1">
    <location>
        <begin position="494"/>
        <end position="513"/>
    </location>
</feature>
<evidence type="ECO:0000256" key="2">
    <source>
        <dbReference type="SAM" id="SignalP"/>
    </source>
</evidence>
<keyword evidence="4" id="KW-1185">Reference proteome</keyword>
<accession>A0A3R7MIT3</accession>
<dbReference type="InterPro" id="IPR022048">
    <property type="entry name" value="Envelope_fusion-like"/>
</dbReference>
<dbReference type="AlphaFoldDB" id="A0A3R7MIT3"/>
<evidence type="ECO:0000313" key="3">
    <source>
        <dbReference type="EMBL" id="ROT77726.1"/>
    </source>
</evidence>
<sequence>MLVLMLLAMASPLLAEPGLPERLRAVPGALIENLGTVFPISSNIEVRVSLRPLSDISNIAIHHLNEITRLRNEIAEDNLSHEKFFLLDKAINSTMFTLQQFVVHKRRSRRGLINIVGKVAHSLFGVVDDDTLTSTFAEYRSTLSTISQRFDTSIHNINAIADNIQQLQHAYKNISHTFNVLQKKINNASHFTELTFNVLSYQITVNTITQYINSFVSDLIAASKGTVSESLISPQDIDLILKQAASHKLHPLFTLTDRVPFYSTLKSFLTISGLSVFIPMEPRTSFTAYYIHPFPHKTNNTFFTLQLQHSLILKSSQGHTITTPPPTFMTACTQALPRLFVCNSRPLPLFSDDCSDAIITNHNIINECSFDSIVPTSRPFLLPFDDISVLYFFQPSTATVTCKEALPDVVVTGIYVLPISCEIVTTSLFIPASHSYATDISVRGLNISPMPFHLSFPYSYSLVLSLYIPISHPTRPLHHYSFMHEPGTGCARFRSTPPQRYLPEVKGKPARQP</sequence>
<proteinExistence type="predicted"/>
<reference evidence="3 4" key="2">
    <citation type="submission" date="2019-01" db="EMBL/GenBank/DDBJ databases">
        <title>The decoding of complex shrimp genome reveals the adaptation for benthos swimmer, frequently molting mechanism and breeding impact on genome.</title>
        <authorList>
            <person name="Sun Y."/>
            <person name="Gao Y."/>
            <person name="Yu Y."/>
        </authorList>
    </citation>
    <scope>NUCLEOTIDE SEQUENCE [LARGE SCALE GENOMIC DNA]</scope>
    <source>
        <tissue evidence="3">Muscle</tissue>
    </source>
</reference>
<name>A0A3R7MIT3_PENVA</name>
<organism evidence="3 4">
    <name type="scientific">Penaeus vannamei</name>
    <name type="common">Whiteleg shrimp</name>
    <name type="synonym">Litopenaeus vannamei</name>
    <dbReference type="NCBI Taxonomy" id="6689"/>
    <lineage>
        <taxon>Eukaryota</taxon>
        <taxon>Metazoa</taxon>
        <taxon>Ecdysozoa</taxon>
        <taxon>Arthropoda</taxon>
        <taxon>Crustacea</taxon>
        <taxon>Multicrustacea</taxon>
        <taxon>Malacostraca</taxon>
        <taxon>Eumalacostraca</taxon>
        <taxon>Eucarida</taxon>
        <taxon>Decapoda</taxon>
        <taxon>Dendrobranchiata</taxon>
        <taxon>Penaeoidea</taxon>
        <taxon>Penaeidae</taxon>
        <taxon>Penaeus</taxon>
    </lineage>
</organism>
<feature type="chain" id="PRO_5018729720" description="Envelope fusion protein" evidence="2">
    <location>
        <begin position="16"/>
        <end position="513"/>
    </location>
</feature>
<dbReference type="Pfam" id="PF12259">
    <property type="entry name" value="Baculo_F"/>
    <property type="match status" value="1"/>
</dbReference>
<gene>
    <name evidence="3" type="ORF">C7M84_003588</name>
</gene>